<reference evidence="1 2" key="1">
    <citation type="submission" date="2018-03" db="EMBL/GenBank/DDBJ databases">
        <title>Genomic Encyclopedia of Type Strains, Phase III (KMG-III): the genomes of soil and plant-associated and newly described type strains.</title>
        <authorList>
            <person name="Whitman W."/>
        </authorList>
    </citation>
    <scope>NUCLEOTIDE SEQUENCE [LARGE SCALE GENOMIC DNA]</scope>
    <source>
        <strain evidence="1 2">CGMCC 1.9313</strain>
    </source>
</reference>
<name>A0A2T0U2Z6_9SPHI</name>
<sequence length="31" mass="3416">MALIISIGIILGFLKYVLSHAATFDESDETF</sequence>
<proteinExistence type="predicted"/>
<dbReference type="AlphaFoldDB" id="A0A2T0U2Z6"/>
<accession>A0A2T0U2Z6</accession>
<organism evidence="1 2">
    <name type="scientific">Arcticibacter pallidicorallinus</name>
    <dbReference type="NCBI Taxonomy" id="1259464"/>
    <lineage>
        <taxon>Bacteria</taxon>
        <taxon>Pseudomonadati</taxon>
        <taxon>Bacteroidota</taxon>
        <taxon>Sphingobacteriia</taxon>
        <taxon>Sphingobacteriales</taxon>
        <taxon>Sphingobacteriaceae</taxon>
        <taxon>Arcticibacter</taxon>
    </lineage>
</organism>
<dbReference type="EMBL" id="PVTH01000006">
    <property type="protein sequence ID" value="PRY52276.1"/>
    <property type="molecule type" value="Genomic_DNA"/>
</dbReference>
<evidence type="ECO:0000313" key="1">
    <source>
        <dbReference type="EMBL" id="PRY52276.1"/>
    </source>
</evidence>
<keyword evidence="2" id="KW-1185">Reference proteome</keyword>
<protein>
    <submittedName>
        <fullName evidence="1">Uncharacterized protein</fullName>
    </submittedName>
</protein>
<evidence type="ECO:0000313" key="2">
    <source>
        <dbReference type="Proteomes" id="UP000238034"/>
    </source>
</evidence>
<dbReference type="Proteomes" id="UP000238034">
    <property type="component" value="Unassembled WGS sequence"/>
</dbReference>
<gene>
    <name evidence="1" type="ORF">B0I27_10635</name>
</gene>
<comment type="caution">
    <text evidence="1">The sequence shown here is derived from an EMBL/GenBank/DDBJ whole genome shotgun (WGS) entry which is preliminary data.</text>
</comment>